<dbReference type="InterPro" id="IPR000073">
    <property type="entry name" value="AB_hydrolase_1"/>
</dbReference>
<dbReference type="SUPFAM" id="SSF53474">
    <property type="entry name" value="alpha/beta-Hydrolases"/>
    <property type="match status" value="1"/>
</dbReference>
<dbReference type="EMBL" id="DF933839">
    <property type="protein sequence ID" value="GAM42214.1"/>
    <property type="molecule type" value="Genomic_DNA"/>
</dbReference>
<dbReference type="InterPro" id="IPR052897">
    <property type="entry name" value="Sec-Metab_Biosynth_Hydrolase"/>
</dbReference>
<dbReference type="Gene3D" id="3.40.50.1820">
    <property type="entry name" value="alpha/beta hydrolase"/>
    <property type="match status" value="1"/>
</dbReference>
<accession>A0A0B8N6A3</accession>
<dbReference type="PANTHER" id="PTHR37017">
    <property type="entry name" value="AB HYDROLASE-1 DOMAIN-CONTAINING PROTEIN-RELATED"/>
    <property type="match status" value="1"/>
</dbReference>
<feature type="domain" description="AB hydrolase-1" evidence="1">
    <location>
        <begin position="6"/>
        <end position="236"/>
    </location>
</feature>
<dbReference type="InterPro" id="IPR029058">
    <property type="entry name" value="AB_hydrolase_fold"/>
</dbReference>
<evidence type="ECO:0000313" key="3">
    <source>
        <dbReference type="Proteomes" id="UP000053095"/>
    </source>
</evidence>
<evidence type="ECO:0000259" key="1">
    <source>
        <dbReference type="Pfam" id="PF12697"/>
    </source>
</evidence>
<evidence type="ECO:0000313" key="2">
    <source>
        <dbReference type="EMBL" id="GAM42214.1"/>
    </source>
</evidence>
<dbReference type="Proteomes" id="UP000053095">
    <property type="component" value="Unassembled WGS sequence"/>
</dbReference>
<proteinExistence type="predicted"/>
<keyword evidence="3" id="KW-1185">Reference proteome</keyword>
<sequence>MDLPTIVFIPGAWHTPEYYGQVIAILQAQGYPTTTVSLPSVGGLSTMLDDAAAIQDRVSRLADEGKKVILVMHSYGGIPGTESAKGLALRTRQAEGRPGGIVHLVYISAYLVKEGMSVSGMANGAEWPQFLKLENGMVLYDSSAAVQNLYNDFPDDQNLETWISKLRPQSAASFDGSLTYPAYRDIPTTYLLCEKDRSIPVEIQQAFVQNCDGYIRLESCQAGHSPMITMPSVVAETIVTAAQHTNSPP</sequence>
<dbReference type="AlphaFoldDB" id="A0A0B8N6A3"/>
<dbReference type="PANTHER" id="PTHR37017:SF11">
    <property type="entry name" value="ESTERASE_LIPASE_THIOESTERASE DOMAIN-CONTAINING PROTEIN"/>
    <property type="match status" value="1"/>
</dbReference>
<name>A0A0B8N6A3_TALPI</name>
<gene>
    <name evidence="2" type="ORF">TCE0_043f15971</name>
</gene>
<dbReference type="Pfam" id="PF12697">
    <property type="entry name" value="Abhydrolase_6"/>
    <property type="match status" value="1"/>
</dbReference>
<protein>
    <recommendedName>
        <fullName evidence="1">AB hydrolase-1 domain-containing protein</fullName>
    </recommendedName>
</protein>
<reference evidence="3" key="1">
    <citation type="journal article" date="2015" name="Genome Announc.">
        <title>Draft genome sequence of Talaromyces cellulolyticus strain Y-94, a source of lignocellulosic biomass-degrading enzymes.</title>
        <authorList>
            <person name="Fujii T."/>
            <person name="Koike H."/>
            <person name="Sawayama S."/>
            <person name="Yano S."/>
            <person name="Inoue H."/>
        </authorList>
    </citation>
    <scope>NUCLEOTIDE SEQUENCE [LARGE SCALE GENOMIC DNA]</scope>
    <source>
        <strain evidence="3">Y-94</strain>
    </source>
</reference>
<organism evidence="2 3">
    <name type="scientific">Talaromyces pinophilus</name>
    <name type="common">Penicillium pinophilum</name>
    <dbReference type="NCBI Taxonomy" id="128442"/>
    <lineage>
        <taxon>Eukaryota</taxon>
        <taxon>Fungi</taxon>
        <taxon>Dikarya</taxon>
        <taxon>Ascomycota</taxon>
        <taxon>Pezizomycotina</taxon>
        <taxon>Eurotiomycetes</taxon>
        <taxon>Eurotiomycetidae</taxon>
        <taxon>Eurotiales</taxon>
        <taxon>Trichocomaceae</taxon>
        <taxon>Talaromyces</taxon>
        <taxon>Talaromyces sect. Talaromyces</taxon>
    </lineage>
</organism>